<dbReference type="RefSeq" id="WP_059254950.1">
    <property type="nucleotide sequence ID" value="NZ_JAKKZF010000242.1"/>
</dbReference>
<gene>
    <name evidence="1" type="ORF">L0F81_36220</name>
</gene>
<name>A0ABS9JSV5_9ACTN</name>
<evidence type="ECO:0000313" key="2">
    <source>
        <dbReference type="Proteomes" id="UP001299012"/>
    </source>
</evidence>
<sequence length="172" mass="18689">MNDRMHRVVGAGLPSVRPDDVPPAYRAIVEEGWTVTATGARLLSALESGYNGSVDEFTDVVHVEASVNGRAMMDHDLPAAGPERLNRLLRRSLAYACLALRRVPEESEHPVLGYVSLSEGGLADDTLTSHVTFCTRRPGILPYAGQIQDHSDEALLELSRDDAAKFLGGHTR</sequence>
<protein>
    <submittedName>
        <fullName evidence="1">Uncharacterized protein</fullName>
    </submittedName>
</protein>
<reference evidence="1 2" key="1">
    <citation type="submission" date="2022-01" db="EMBL/GenBank/DDBJ databases">
        <title>Draft Genome Sequences of Seven Type Strains of the Genus Streptomyces.</title>
        <authorList>
            <person name="Aziz S."/>
            <person name="Coretto E."/>
            <person name="Chronakova A."/>
            <person name="Sproer C."/>
            <person name="Huber K."/>
            <person name="Nouioui I."/>
            <person name="Gross H."/>
        </authorList>
    </citation>
    <scope>NUCLEOTIDE SEQUENCE [LARGE SCALE GENOMIC DNA]</scope>
    <source>
        <strain evidence="1 2">DSM 41685</strain>
    </source>
</reference>
<accession>A0ABS9JSV5</accession>
<comment type="caution">
    <text evidence="1">The sequence shown here is derived from an EMBL/GenBank/DDBJ whole genome shotgun (WGS) entry which is preliminary data.</text>
</comment>
<evidence type="ECO:0000313" key="1">
    <source>
        <dbReference type="EMBL" id="MCG0068653.1"/>
    </source>
</evidence>
<keyword evidence="2" id="KW-1185">Reference proteome</keyword>
<proteinExistence type="predicted"/>
<dbReference type="EMBL" id="JAKKZF010000242">
    <property type="protein sequence ID" value="MCG0068653.1"/>
    <property type="molecule type" value="Genomic_DNA"/>
</dbReference>
<organism evidence="1 2">
    <name type="scientific">Streptomyces tricolor</name>
    <dbReference type="NCBI Taxonomy" id="68277"/>
    <lineage>
        <taxon>Bacteria</taxon>
        <taxon>Bacillati</taxon>
        <taxon>Actinomycetota</taxon>
        <taxon>Actinomycetes</taxon>
        <taxon>Kitasatosporales</taxon>
        <taxon>Streptomycetaceae</taxon>
        <taxon>Streptomyces</taxon>
        <taxon>Streptomyces violaceoruber group</taxon>
    </lineage>
</organism>
<dbReference type="Proteomes" id="UP001299012">
    <property type="component" value="Unassembled WGS sequence"/>
</dbReference>